<gene>
    <name evidence="2" type="ORF">HMPREF9144_1884</name>
</gene>
<dbReference type="STRING" id="997353.HMPREF9144_1884"/>
<dbReference type="EMBL" id="AFPY01000097">
    <property type="protein sequence ID" value="EGQ15776.1"/>
    <property type="molecule type" value="Genomic_DNA"/>
</dbReference>
<organism evidence="2 3">
    <name type="scientific">Prevotella pallens ATCC 700821</name>
    <dbReference type="NCBI Taxonomy" id="997353"/>
    <lineage>
        <taxon>Bacteria</taxon>
        <taxon>Pseudomonadati</taxon>
        <taxon>Bacteroidota</taxon>
        <taxon>Bacteroidia</taxon>
        <taxon>Bacteroidales</taxon>
        <taxon>Prevotellaceae</taxon>
        <taxon>Prevotella</taxon>
    </lineage>
</organism>
<dbReference type="AlphaFoldDB" id="F9DJP3"/>
<accession>F9DJP3</accession>
<name>F9DJP3_9BACT</name>
<dbReference type="HOGENOM" id="CLU_3156380_0_0_10"/>
<sequence>MAKFGNKKKVLPLKLNWSLNTICIVLITMVLFPNIFYFLIDILFVSVT</sequence>
<evidence type="ECO:0000256" key="1">
    <source>
        <dbReference type="SAM" id="Phobius"/>
    </source>
</evidence>
<keyword evidence="1" id="KW-1133">Transmembrane helix</keyword>
<protein>
    <submittedName>
        <fullName evidence="2">Uncharacterized protein</fullName>
    </submittedName>
</protein>
<evidence type="ECO:0000313" key="2">
    <source>
        <dbReference type="EMBL" id="EGQ15776.1"/>
    </source>
</evidence>
<comment type="caution">
    <text evidence="2">The sequence shown here is derived from an EMBL/GenBank/DDBJ whole genome shotgun (WGS) entry which is preliminary data.</text>
</comment>
<evidence type="ECO:0000313" key="3">
    <source>
        <dbReference type="Proteomes" id="UP000004123"/>
    </source>
</evidence>
<reference evidence="2 3" key="1">
    <citation type="submission" date="2011-04" db="EMBL/GenBank/DDBJ databases">
        <authorList>
            <person name="Muzny D."/>
            <person name="Qin X."/>
            <person name="Deng J."/>
            <person name="Jiang H."/>
            <person name="Liu Y."/>
            <person name="Qu J."/>
            <person name="Song X.-Z."/>
            <person name="Zhang L."/>
            <person name="Thornton R."/>
            <person name="Coyle M."/>
            <person name="Francisco L."/>
            <person name="Jackson L."/>
            <person name="Javaid M."/>
            <person name="Korchina V."/>
            <person name="Kovar C."/>
            <person name="Mata R."/>
            <person name="Mathew T."/>
            <person name="Ngo R."/>
            <person name="Nguyen L."/>
            <person name="Nguyen N."/>
            <person name="Okwuonu G."/>
            <person name="Ongeri F."/>
            <person name="Pham C."/>
            <person name="Simmons D."/>
            <person name="Wilczek-Boney K."/>
            <person name="Hale W."/>
            <person name="Jakkamsetti A."/>
            <person name="Pham P."/>
            <person name="Ruth R."/>
            <person name="San Lucas F."/>
            <person name="Warren J."/>
            <person name="Zhang J."/>
            <person name="Zhao Z."/>
            <person name="Zhou C."/>
            <person name="Zhu D."/>
            <person name="Lee S."/>
            <person name="Bess C."/>
            <person name="Blankenburg K."/>
            <person name="Forbes L."/>
            <person name="Fu Q."/>
            <person name="Gubbala S."/>
            <person name="Hirani K."/>
            <person name="Jayaseelan J.C."/>
            <person name="Lara F."/>
            <person name="Munidasa M."/>
            <person name="Palculict T."/>
            <person name="Patil S."/>
            <person name="Pu L.-L."/>
            <person name="Saada N."/>
            <person name="Tang L."/>
            <person name="Weissenberger G."/>
            <person name="Zhu Y."/>
            <person name="Hemphill L."/>
            <person name="Shang Y."/>
            <person name="Youmans B."/>
            <person name="Ayvaz T."/>
            <person name="Ross M."/>
            <person name="Santibanez J."/>
            <person name="Aqrawi P."/>
            <person name="Gross S."/>
            <person name="Joshi V."/>
            <person name="Fowler G."/>
            <person name="Nazareth L."/>
            <person name="Reid J."/>
            <person name="Worley K."/>
            <person name="Petrosino J."/>
            <person name="Highlander S."/>
            <person name="Gibbs R."/>
        </authorList>
    </citation>
    <scope>NUCLEOTIDE SEQUENCE [LARGE SCALE GENOMIC DNA]</scope>
    <source>
        <strain evidence="2 3">ATCC 700821</strain>
    </source>
</reference>
<dbReference type="Proteomes" id="UP000004123">
    <property type="component" value="Unassembled WGS sequence"/>
</dbReference>
<keyword evidence="1" id="KW-0472">Membrane</keyword>
<feature type="transmembrane region" description="Helical" evidence="1">
    <location>
        <begin position="21"/>
        <end position="45"/>
    </location>
</feature>
<keyword evidence="1" id="KW-0812">Transmembrane</keyword>
<proteinExistence type="predicted"/>